<feature type="region of interest" description="Disordered" evidence="6">
    <location>
        <begin position="1"/>
        <end position="32"/>
    </location>
</feature>
<dbReference type="InterPro" id="IPR007593">
    <property type="entry name" value="CD225/Dispanin_fam"/>
</dbReference>
<sequence>MSTEHQQFTNENEKLLTSEKDPPEYGASKAHHSIPVGQHTQQPVQSQAIVRVNNRTPYTKDYFCLALFVTLCCCFPFGLVALVKSNEVKTRAAYGDQQGALEASESAKMWSYAGLIFGLVAYANVIAVQIILVCSGYYVTNSDSYYH</sequence>
<evidence type="ECO:0000256" key="5">
    <source>
        <dbReference type="ARBA" id="ARBA00023136"/>
    </source>
</evidence>
<keyword evidence="9" id="KW-1185">Reference proteome</keyword>
<keyword evidence="5 7" id="KW-0472">Membrane</keyword>
<comment type="caution">
    <text evidence="8">The sequence shown here is derived from an EMBL/GenBank/DDBJ whole genome shotgun (WGS) entry which is preliminary data.</text>
</comment>
<feature type="transmembrane region" description="Helical" evidence="7">
    <location>
        <begin position="112"/>
        <end position="139"/>
    </location>
</feature>
<dbReference type="InterPro" id="IPR051423">
    <property type="entry name" value="CD225/Dispanin"/>
</dbReference>
<protein>
    <submittedName>
        <fullName evidence="8">Proline-rich transmembrane protein 1</fullName>
    </submittedName>
</protein>
<feature type="transmembrane region" description="Helical" evidence="7">
    <location>
        <begin position="62"/>
        <end position="83"/>
    </location>
</feature>
<keyword evidence="3 7" id="KW-0812">Transmembrane</keyword>
<feature type="compositionally biased region" description="Polar residues" evidence="6">
    <location>
        <begin position="1"/>
        <end position="10"/>
    </location>
</feature>
<comment type="subcellular location">
    <subcellularLocation>
        <location evidence="1">Membrane</location>
    </subcellularLocation>
</comment>
<reference evidence="8" key="1">
    <citation type="submission" date="2021-10" db="EMBL/GenBank/DDBJ databases">
        <title>Tropical sea cucumber genome reveals ecological adaptation and Cuvierian tubules defense mechanism.</title>
        <authorList>
            <person name="Chen T."/>
        </authorList>
    </citation>
    <scope>NUCLEOTIDE SEQUENCE</scope>
    <source>
        <strain evidence="8">Nanhai2018</strain>
        <tissue evidence="8">Muscle</tissue>
    </source>
</reference>
<evidence type="ECO:0000256" key="6">
    <source>
        <dbReference type="SAM" id="MobiDB-lite"/>
    </source>
</evidence>
<comment type="similarity">
    <text evidence="2">Belongs to the CD225/Dispanin family.</text>
</comment>
<name>A0A9Q1CQZ1_HOLLE</name>
<evidence type="ECO:0000256" key="4">
    <source>
        <dbReference type="ARBA" id="ARBA00022989"/>
    </source>
</evidence>
<evidence type="ECO:0000256" key="2">
    <source>
        <dbReference type="ARBA" id="ARBA00006843"/>
    </source>
</evidence>
<evidence type="ECO:0000256" key="1">
    <source>
        <dbReference type="ARBA" id="ARBA00004370"/>
    </source>
</evidence>
<organism evidence="8 9">
    <name type="scientific">Holothuria leucospilota</name>
    <name type="common">Black long sea cucumber</name>
    <name type="synonym">Mertensiothuria leucospilota</name>
    <dbReference type="NCBI Taxonomy" id="206669"/>
    <lineage>
        <taxon>Eukaryota</taxon>
        <taxon>Metazoa</taxon>
        <taxon>Echinodermata</taxon>
        <taxon>Eleutherozoa</taxon>
        <taxon>Echinozoa</taxon>
        <taxon>Holothuroidea</taxon>
        <taxon>Aspidochirotacea</taxon>
        <taxon>Aspidochirotida</taxon>
        <taxon>Holothuriidae</taxon>
        <taxon>Holothuria</taxon>
    </lineage>
</organism>
<gene>
    <name evidence="8" type="ORF">HOLleu_02206</name>
</gene>
<evidence type="ECO:0000313" key="9">
    <source>
        <dbReference type="Proteomes" id="UP001152320"/>
    </source>
</evidence>
<evidence type="ECO:0000256" key="7">
    <source>
        <dbReference type="SAM" id="Phobius"/>
    </source>
</evidence>
<accession>A0A9Q1CQZ1</accession>
<feature type="compositionally biased region" description="Basic and acidic residues" evidence="6">
    <location>
        <begin position="11"/>
        <end position="23"/>
    </location>
</feature>
<dbReference type="Proteomes" id="UP001152320">
    <property type="component" value="Chromosome 1"/>
</dbReference>
<dbReference type="PANTHER" id="PTHR14948">
    <property type="entry name" value="NG5"/>
    <property type="match status" value="1"/>
</dbReference>
<dbReference type="AlphaFoldDB" id="A0A9Q1CQZ1"/>
<keyword evidence="4 7" id="KW-1133">Transmembrane helix</keyword>
<dbReference type="PANTHER" id="PTHR14948:SF44">
    <property type="entry name" value="PROLINE-RICH TRANSMEMBRANE PROTEIN 1-LIKE"/>
    <property type="match status" value="1"/>
</dbReference>
<proteinExistence type="inferred from homology"/>
<evidence type="ECO:0000256" key="3">
    <source>
        <dbReference type="ARBA" id="ARBA00022692"/>
    </source>
</evidence>
<dbReference type="Pfam" id="PF04505">
    <property type="entry name" value="CD225"/>
    <property type="match status" value="1"/>
</dbReference>
<evidence type="ECO:0000313" key="8">
    <source>
        <dbReference type="EMBL" id="KAJ8049450.1"/>
    </source>
</evidence>
<dbReference type="GO" id="GO:0016020">
    <property type="term" value="C:membrane"/>
    <property type="evidence" value="ECO:0007669"/>
    <property type="project" value="UniProtKB-SubCell"/>
</dbReference>
<dbReference type="EMBL" id="JAIZAY010000001">
    <property type="protein sequence ID" value="KAJ8049450.1"/>
    <property type="molecule type" value="Genomic_DNA"/>
</dbReference>
<dbReference type="OrthoDB" id="6083617at2759"/>